<name>A0AAV4GU61_9GAST</name>
<accession>A0AAV4GU61</accession>
<comment type="caution">
    <text evidence="1">The sequence shown here is derived from an EMBL/GenBank/DDBJ whole genome shotgun (WGS) entry which is preliminary data.</text>
</comment>
<evidence type="ECO:0000313" key="1">
    <source>
        <dbReference type="EMBL" id="GFR89242.1"/>
    </source>
</evidence>
<keyword evidence="2" id="KW-1185">Reference proteome</keyword>
<evidence type="ECO:0000313" key="2">
    <source>
        <dbReference type="Proteomes" id="UP000762676"/>
    </source>
</evidence>
<dbReference type="EMBL" id="BMAT01008622">
    <property type="protein sequence ID" value="GFR89242.1"/>
    <property type="molecule type" value="Genomic_DNA"/>
</dbReference>
<protein>
    <submittedName>
        <fullName evidence="1">Uncharacterized protein</fullName>
    </submittedName>
</protein>
<dbReference type="AlphaFoldDB" id="A0AAV4GU61"/>
<organism evidence="1 2">
    <name type="scientific">Elysia marginata</name>
    <dbReference type="NCBI Taxonomy" id="1093978"/>
    <lineage>
        <taxon>Eukaryota</taxon>
        <taxon>Metazoa</taxon>
        <taxon>Spiralia</taxon>
        <taxon>Lophotrochozoa</taxon>
        <taxon>Mollusca</taxon>
        <taxon>Gastropoda</taxon>
        <taxon>Heterobranchia</taxon>
        <taxon>Euthyneura</taxon>
        <taxon>Panpulmonata</taxon>
        <taxon>Sacoglossa</taxon>
        <taxon>Placobranchoidea</taxon>
        <taxon>Plakobranchidae</taxon>
        <taxon>Elysia</taxon>
    </lineage>
</organism>
<dbReference type="Proteomes" id="UP000762676">
    <property type="component" value="Unassembled WGS sequence"/>
</dbReference>
<sequence length="120" mass="13655">MGPTEPIRLGRPQKYFALRMRSGNEFALPSPLRKMAAPVPVVSVGEYFDTFDAFKDVINQRAQQLNEKMVIGTSGHKVEERNRVLKGTFRFKPELVYTSVTFRCVHEGSFTSRGTKKRST</sequence>
<gene>
    <name evidence="1" type="ORF">ElyMa_004272800</name>
</gene>
<proteinExistence type="predicted"/>
<reference evidence="1 2" key="1">
    <citation type="journal article" date="2021" name="Elife">
        <title>Chloroplast acquisition without the gene transfer in kleptoplastic sea slugs, Plakobranchus ocellatus.</title>
        <authorList>
            <person name="Maeda T."/>
            <person name="Takahashi S."/>
            <person name="Yoshida T."/>
            <person name="Shimamura S."/>
            <person name="Takaki Y."/>
            <person name="Nagai Y."/>
            <person name="Toyoda A."/>
            <person name="Suzuki Y."/>
            <person name="Arimoto A."/>
            <person name="Ishii H."/>
            <person name="Satoh N."/>
            <person name="Nishiyama T."/>
            <person name="Hasebe M."/>
            <person name="Maruyama T."/>
            <person name="Minagawa J."/>
            <person name="Obokata J."/>
            <person name="Shigenobu S."/>
        </authorList>
    </citation>
    <scope>NUCLEOTIDE SEQUENCE [LARGE SCALE GENOMIC DNA]</scope>
</reference>